<dbReference type="InterPro" id="IPR008811">
    <property type="entry name" value="Glycosyl_hydrolases_36"/>
</dbReference>
<sequence length="1026" mass="114269">MTVTAIPCIKDGSLVINGKVLLSGVPPEVTIYPLTAAGSSSCSSAAFLGASSSIPSSRHVFSLGVLQECKFMCLFRHKIWWMIPRFGKWGSEIPIETQMLLLEVKQESAVYDDDSSRQSVDNTFYILFLPVLEGQFRASLLGTPANELEFCVESGDAHVQTTRVSESVLVNSGEDPFELIKNSIKILEKHMGTFTHIEHKKKPVHLDWFGWCTWDAFYKDVNPRGIKEGLESFIEGSCPPKFLIIDDGWQDTFNEFQKEGEPFIQGTEFASRFNDIKENSKFIGLGTDSCTDLHEFVEFVKEKYGLKFVYVWHALVGYWGGLSPSSEKMKKYNPKISYPIQSPGNVGNLRDIAMESLEKYGIGLIDPQKIYDFYNDLHSYLSHCGIDGVKVDVQNVIEALGMGYGGRVVLTRKYQAALEDSVASNFKENNVICCMSHNSDSIYSSKRCATARASEDFMPWEPMYQTLHIASVAYNSLLLGEITVPDWDVFQSHHDTAEFHGAARAVGGCAVYTSDKPTIHDFKLLKKLVLPDGSILRAKYAGRPTRDCLFVDPVMDGKSLLKIWNLNKLSGVIGVFNCQGAGKWPLKEGSENMFKSLVLSGHVSPLDVDFLGEVAGENWSGDCAVYAFHPGSLSKIPKNGTLEVSLRTLECEIFTISPIQTLNKNLHFAPLGLIDMYNSGGATENLSCPDSSGCKVRVNVRGCGRFGAYSSRKPSYCTVDGKKEEFTYDVNNGLLIVKLGVPSLFAKERALFSHSNFSLPLKPVKGNLSLSTLKKRTTHLRFSVIAALQEENNPVLVEEQEFQGNFNWDNQETSEGEVEVGEESDRVVEAVGDAGEVDSYVEPPEEAKIYVGNLPFDVDSEKLAQLFEQAGVVEISEVIYNRETDQSRGFGFVTMSTVEEAEKAVEMFHRYDLNGRLLTVNKAAPRGSRPERPPRVFEPTYRIYVGNLPWSVDDGRLEQVFSEHGKVVNARVVYDRESSRSRGFGFVTMSSESEMNDAISNLDGQSLDGRVIRVNIAEERARRNSF</sequence>
<dbReference type="SUPFAM" id="SSF51445">
    <property type="entry name" value="(Trans)glycosidases"/>
    <property type="match status" value="1"/>
</dbReference>
<dbReference type="InterPro" id="IPR048289">
    <property type="entry name" value="RRM2_NsCP33-like"/>
</dbReference>
<dbReference type="InterPro" id="IPR012677">
    <property type="entry name" value="Nucleotide-bd_a/b_plait_sf"/>
</dbReference>
<feature type="domain" description="RRM" evidence="13">
    <location>
        <begin position="941"/>
        <end position="1019"/>
    </location>
</feature>
<evidence type="ECO:0000256" key="1">
    <source>
        <dbReference type="ARBA" id="ARBA00004229"/>
    </source>
</evidence>
<dbReference type="Pfam" id="PF05691">
    <property type="entry name" value="Raffinose_syn"/>
    <property type="match status" value="1"/>
</dbReference>
<dbReference type="Gene3D" id="3.20.20.70">
    <property type="entry name" value="Aldolase class I"/>
    <property type="match status" value="1"/>
</dbReference>
<organism evidence="14 15">
    <name type="scientific">Fraxinus pennsylvanica</name>
    <dbReference type="NCBI Taxonomy" id="56036"/>
    <lineage>
        <taxon>Eukaryota</taxon>
        <taxon>Viridiplantae</taxon>
        <taxon>Streptophyta</taxon>
        <taxon>Embryophyta</taxon>
        <taxon>Tracheophyta</taxon>
        <taxon>Spermatophyta</taxon>
        <taxon>Magnoliopsida</taxon>
        <taxon>eudicotyledons</taxon>
        <taxon>Gunneridae</taxon>
        <taxon>Pentapetalae</taxon>
        <taxon>asterids</taxon>
        <taxon>lamiids</taxon>
        <taxon>Lamiales</taxon>
        <taxon>Oleaceae</taxon>
        <taxon>Oleeae</taxon>
        <taxon>Fraxinus</taxon>
    </lineage>
</organism>
<keyword evidence="5" id="KW-0934">Plastid</keyword>
<dbReference type="PANTHER" id="PTHR31268:SF10">
    <property type="entry name" value="GALACTINOL--SUCROSE GALACTOSYLTRANSFERASE"/>
    <property type="match status" value="1"/>
</dbReference>
<dbReference type="SUPFAM" id="SSF54928">
    <property type="entry name" value="RNA-binding domain, RBD"/>
    <property type="match status" value="2"/>
</dbReference>
<keyword evidence="10" id="KW-0119">Carbohydrate metabolism</keyword>
<keyword evidence="9" id="KW-0687">Ribonucleoprotein</keyword>
<dbReference type="GO" id="GO:0003729">
    <property type="term" value="F:mRNA binding"/>
    <property type="evidence" value="ECO:0007669"/>
    <property type="project" value="UniProtKB-ARBA"/>
</dbReference>
<feature type="domain" description="RRM" evidence="13">
    <location>
        <begin position="847"/>
        <end position="925"/>
    </location>
</feature>
<gene>
    <name evidence="14" type="ORF">FPE_LOCUS21236</name>
</gene>
<dbReference type="FunFam" id="3.30.70.330:FF:000799">
    <property type="entry name" value="31 kDa ribonucleoprotein, chloroplastic"/>
    <property type="match status" value="1"/>
</dbReference>
<evidence type="ECO:0000256" key="6">
    <source>
        <dbReference type="ARBA" id="ARBA00022664"/>
    </source>
</evidence>
<evidence type="ECO:0000256" key="11">
    <source>
        <dbReference type="ARBA" id="ARBA00049426"/>
    </source>
</evidence>
<dbReference type="Proteomes" id="UP000834106">
    <property type="component" value="Chromosome 13"/>
</dbReference>
<keyword evidence="6" id="KW-0507">mRNA processing</keyword>
<dbReference type="GO" id="GO:0006397">
    <property type="term" value="P:mRNA processing"/>
    <property type="evidence" value="ECO:0007669"/>
    <property type="project" value="UniProtKB-KW"/>
</dbReference>
<evidence type="ECO:0000256" key="4">
    <source>
        <dbReference type="ARBA" id="ARBA00022528"/>
    </source>
</evidence>
<dbReference type="GO" id="GO:0045087">
    <property type="term" value="P:innate immune response"/>
    <property type="evidence" value="ECO:0007669"/>
    <property type="project" value="UniProtKB-ARBA"/>
</dbReference>
<dbReference type="GO" id="GO:0047274">
    <property type="term" value="F:galactinol-sucrose galactosyltransferase activity"/>
    <property type="evidence" value="ECO:0007669"/>
    <property type="project" value="UniProtKB-EC"/>
</dbReference>
<dbReference type="EMBL" id="OU503048">
    <property type="protein sequence ID" value="CAI9773806.1"/>
    <property type="molecule type" value="Genomic_DNA"/>
</dbReference>
<reference evidence="14" key="1">
    <citation type="submission" date="2023-05" db="EMBL/GenBank/DDBJ databases">
        <authorList>
            <person name="Huff M."/>
        </authorList>
    </citation>
    <scope>NUCLEOTIDE SEQUENCE</scope>
</reference>
<dbReference type="Gene3D" id="3.30.70.330">
    <property type="match status" value="2"/>
</dbReference>
<dbReference type="AlphaFoldDB" id="A0AAD1ZPT9"/>
<dbReference type="CDD" id="cd21608">
    <property type="entry name" value="RRM2_NsCP33_like"/>
    <property type="match status" value="1"/>
</dbReference>
<evidence type="ECO:0000256" key="12">
    <source>
        <dbReference type="PROSITE-ProRule" id="PRU00176"/>
    </source>
</evidence>
<dbReference type="PANTHER" id="PTHR31268">
    <property type="match status" value="1"/>
</dbReference>
<keyword evidence="8 12" id="KW-0694">RNA-binding</keyword>
<dbReference type="InterPro" id="IPR000504">
    <property type="entry name" value="RRM_dom"/>
</dbReference>
<dbReference type="PROSITE" id="PS50102">
    <property type="entry name" value="RRM"/>
    <property type="match status" value="2"/>
</dbReference>
<keyword evidence="4" id="KW-0150">Chloroplast</keyword>
<evidence type="ECO:0000256" key="2">
    <source>
        <dbReference type="ARBA" id="ARBA00007240"/>
    </source>
</evidence>
<evidence type="ECO:0000256" key="7">
    <source>
        <dbReference type="ARBA" id="ARBA00022737"/>
    </source>
</evidence>
<dbReference type="GO" id="GO:1990904">
    <property type="term" value="C:ribonucleoprotein complex"/>
    <property type="evidence" value="ECO:0007669"/>
    <property type="project" value="UniProtKB-KW"/>
</dbReference>
<dbReference type="GO" id="GO:0009507">
    <property type="term" value="C:chloroplast"/>
    <property type="evidence" value="ECO:0007669"/>
    <property type="project" value="UniProtKB-SubCell"/>
</dbReference>
<name>A0AAD1ZPT9_9LAMI</name>
<evidence type="ECO:0000256" key="3">
    <source>
        <dbReference type="ARBA" id="ARBA00012708"/>
    </source>
</evidence>
<comment type="catalytic activity">
    <reaction evidence="11">
        <text>alpha-D-galactosyl-(1-&gt;3)-1D-myo-inositol + sucrose = raffinose + myo-inositol</text>
        <dbReference type="Rhea" id="RHEA:20161"/>
        <dbReference type="ChEBI" id="CHEBI:16634"/>
        <dbReference type="ChEBI" id="CHEBI:17268"/>
        <dbReference type="ChEBI" id="CHEBI:17505"/>
        <dbReference type="ChEBI" id="CHEBI:17992"/>
        <dbReference type="EC" id="2.4.1.82"/>
    </reaction>
</comment>
<dbReference type="Pfam" id="PF00076">
    <property type="entry name" value="RRM_1"/>
    <property type="match status" value="2"/>
</dbReference>
<dbReference type="GO" id="GO:0009451">
    <property type="term" value="P:RNA modification"/>
    <property type="evidence" value="ECO:0007669"/>
    <property type="project" value="UniProtKB-ARBA"/>
</dbReference>
<dbReference type="InterPro" id="IPR017853">
    <property type="entry name" value="GH"/>
</dbReference>
<evidence type="ECO:0000259" key="13">
    <source>
        <dbReference type="PROSITE" id="PS50102"/>
    </source>
</evidence>
<dbReference type="EC" id="2.4.1.82" evidence="3"/>
<keyword evidence="7" id="KW-0677">Repeat</keyword>
<evidence type="ECO:0000256" key="8">
    <source>
        <dbReference type="ARBA" id="ARBA00022884"/>
    </source>
</evidence>
<evidence type="ECO:0000256" key="5">
    <source>
        <dbReference type="ARBA" id="ARBA00022640"/>
    </source>
</evidence>
<proteinExistence type="inferred from homology"/>
<evidence type="ECO:0000256" key="9">
    <source>
        <dbReference type="ARBA" id="ARBA00023274"/>
    </source>
</evidence>
<keyword evidence="15" id="KW-1185">Reference proteome</keyword>
<evidence type="ECO:0000313" key="15">
    <source>
        <dbReference type="Proteomes" id="UP000834106"/>
    </source>
</evidence>
<comment type="subcellular location">
    <subcellularLocation>
        <location evidence="1">Plastid</location>
        <location evidence="1">Chloroplast</location>
    </subcellularLocation>
</comment>
<accession>A0AAD1ZPT9</accession>
<comment type="similarity">
    <text evidence="2">Belongs to the glycosyl hydrolases 36 family.</text>
</comment>
<dbReference type="SMART" id="SM00360">
    <property type="entry name" value="RRM"/>
    <property type="match status" value="2"/>
</dbReference>
<evidence type="ECO:0000313" key="14">
    <source>
        <dbReference type="EMBL" id="CAI9773806.1"/>
    </source>
</evidence>
<dbReference type="InterPro" id="IPR035979">
    <property type="entry name" value="RBD_domain_sf"/>
</dbReference>
<protein>
    <recommendedName>
        <fullName evidence="3">galactinol--sucrose galactosyltransferase</fullName>
        <ecNumber evidence="3">2.4.1.82</ecNumber>
    </recommendedName>
</protein>
<dbReference type="FunFam" id="3.30.70.330:FF:000268">
    <property type="entry name" value="31 kDa ribonucleoprotein, chloroplastic"/>
    <property type="match status" value="1"/>
</dbReference>
<dbReference type="GO" id="GO:0008266">
    <property type="term" value="F:poly(U) RNA binding"/>
    <property type="evidence" value="ECO:0007669"/>
    <property type="project" value="UniProtKB-ARBA"/>
</dbReference>
<evidence type="ECO:0000256" key="10">
    <source>
        <dbReference type="ARBA" id="ARBA00023277"/>
    </source>
</evidence>
<dbReference type="InterPro" id="IPR013785">
    <property type="entry name" value="Aldolase_TIM"/>
</dbReference>